<keyword evidence="1" id="KW-0812">Transmembrane</keyword>
<keyword evidence="1" id="KW-1133">Transmembrane helix</keyword>
<sequence>MGLLDYVFALLMLFAIIFLPLFFKQCPHPDKNEELPSSFVDVRQDSSQTNCNNNRLFQNKNVAWLDDASTIKVAVNLHVTYASEHGIVIETDINISAYHPKNGLIYGYCHYYATESTLYTYKINRAIDIESNEDVTDRLRSFLRKNRVRASDIINK</sequence>
<evidence type="ECO:0000256" key="1">
    <source>
        <dbReference type="SAM" id="Phobius"/>
    </source>
</evidence>
<dbReference type="AlphaFoldDB" id="A0A380A7M3"/>
<reference evidence="2 3" key="1">
    <citation type="submission" date="2018-06" db="EMBL/GenBank/DDBJ databases">
        <authorList>
            <consortium name="Pathogen Informatics"/>
            <person name="Doyle S."/>
        </authorList>
    </citation>
    <scope>NUCLEOTIDE SEQUENCE [LARGE SCALE GENOMIC DNA]</scope>
    <source>
        <strain evidence="2 3">NCTC11544</strain>
    </source>
</reference>
<gene>
    <name evidence="2" type="ORF">NCTC11544_03619</name>
</gene>
<evidence type="ECO:0000313" key="3">
    <source>
        <dbReference type="Proteomes" id="UP000255529"/>
    </source>
</evidence>
<name>A0A380A7M3_9GAMM</name>
<dbReference type="EMBL" id="UGYN01000002">
    <property type="protein sequence ID" value="SUI75520.1"/>
    <property type="molecule type" value="Genomic_DNA"/>
</dbReference>
<keyword evidence="1" id="KW-0472">Membrane</keyword>
<dbReference type="RefSeq" id="WP_115183971.1">
    <property type="nucleotide sequence ID" value="NZ_CAMKUF010000003.1"/>
</dbReference>
<proteinExistence type="predicted"/>
<organism evidence="2 3">
    <name type="scientific">Serratia quinivorans</name>
    <dbReference type="NCBI Taxonomy" id="137545"/>
    <lineage>
        <taxon>Bacteria</taxon>
        <taxon>Pseudomonadati</taxon>
        <taxon>Pseudomonadota</taxon>
        <taxon>Gammaproteobacteria</taxon>
        <taxon>Enterobacterales</taxon>
        <taxon>Yersiniaceae</taxon>
        <taxon>Serratia</taxon>
    </lineage>
</organism>
<feature type="transmembrane region" description="Helical" evidence="1">
    <location>
        <begin position="6"/>
        <end position="23"/>
    </location>
</feature>
<accession>A0A380A7M3</accession>
<protein>
    <submittedName>
        <fullName evidence="2">Uncharacterized protein</fullName>
    </submittedName>
</protein>
<evidence type="ECO:0000313" key="2">
    <source>
        <dbReference type="EMBL" id="SUI75520.1"/>
    </source>
</evidence>
<dbReference type="Proteomes" id="UP000255529">
    <property type="component" value="Unassembled WGS sequence"/>
</dbReference>